<comment type="caution">
    <text evidence="1">The sequence shown here is derived from an EMBL/GenBank/DDBJ whole genome shotgun (WGS) entry which is preliminary data.</text>
</comment>
<sequence length="159" mass="17966">MEQIDSTKRDQNYLAKGTTKGGREGTLRVFVIDKDGREERRGGSGKVRFGQVWLQLTDAVRVCFLVAIALVDAVKVSWFLYYFSVSQTMPPKKKGSQKKTPPLKKGSTSETIQPDYPKENNIEKEHENVCDLSQEEQIDDKGGKKKNDEASQGKIDKIR</sequence>
<name>A0ACC0GBY6_9ERIC</name>
<proteinExistence type="predicted"/>
<dbReference type="Proteomes" id="UP001060215">
    <property type="component" value="Chromosome 10"/>
</dbReference>
<organism evidence="1 2">
    <name type="scientific">Camellia lanceoleosa</name>
    <dbReference type="NCBI Taxonomy" id="1840588"/>
    <lineage>
        <taxon>Eukaryota</taxon>
        <taxon>Viridiplantae</taxon>
        <taxon>Streptophyta</taxon>
        <taxon>Embryophyta</taxon>
        <taxon>Tracheophyta</taxon>
        <taxon>Spermatophyta</taxon>
        <taxon>Magnoliopsida</taxon>
        <taxon>eudicotyledons</taxon>
        <taxon>Gunneridae</taxon>
        <taxon>Pentapetalae</taxon>
        <taxon>asterids</taxon>
        <taxon>Ericales</taxon>
        <taxon>Theaceae</taxon>
        <taxon>Camellia</taxon>
    </lineage>
</organism>
<keyword evidence="2" id="KW-1185">Reference proteome</keyword>
<dbReference type="EMBL" id="CM045767">
    <property type="protein sequence ID" value="KAI7998652.1"/>
    <property type="molecule type" value="Genomic_DNA"/>
</dbReference>
<evidence type="ECO:0000313" key="1">
    <source>
        <dbReference type="EMBL" id="KAI7998652.1"/>
    </source>
</evidence>
<protein>
    <submittedName>
        <fullName evidence="1">Uncharacterized protein</fullName>
    </submittedName>
</protein>
<gene>
    <name evidence="1" type="ORF">LOK49_LG10G00427</name>
</gene>
<accession>A0ACC0GBY6</accession>
<reference evidence="1 2" key="1">
    <citation type="journal article" date="2022" name="Plant J.">
        <title>Chromosome-level genome of Camellia lanceoleosa provides a valuable resource for understanding genome evolution and self-incompatibility.</title>
        <authorList>
            <person name="Gong W."/>
            <person name="Xiao S."/>
            <person name="Wang L."/>
            <person name="Liao Z."/>
            <person name="Chang Y."/>
            <person name="Mo W."/>
            <person name="Hu G."/>
            <person name="Li W."/>
            <person name="Zhao G."/>
            <person name="Zhu H."/>
            <person name="Hu X."/>
            <person name="Ji K."/>
            <person name="Xiang X."/>
            <person name="Song Q."/>
            <person name="Yuan D."/>
            <person name="Jin S."/>
            <person name="Zhang L."/>
        </authorList>
    </citation>
    <scope>NUCLEOTIDE SEQUENCE [LARGE SCALE GENOMIC DNA]</scope>
    <source>
        <strain evidence="1">SQ_2022a</strain>
    </source>
</reference>
<evidence type="ECO:0000313" key="2">
    <source>
        <dbReference type="Proteomes" id="UP001060215"/>
    </source>
</evidence>